<dbReference type="Proteomes" id="UP000436088">
    <property type="component" value="Unassembled WGS sequence"/>
</dbReference>
<dbReference type="InterPro" id="IPR036628">
    <property type="entry name" value="Clp_N_dom_sf"/>
</dbReference>
<feature type="domain" description="Clp R" evidence="2">
    <location>
        <begin position="58"/>
        <end position="169"/>
    </location>
</feature>
<dbReference type="PROSITE" id="PS51903">
    <property type="entry name" value="CLP_R"/>
    <property type="match status" value="1"/>
</dbReference>
<gene>
    <name evidence="3" type="ORF">F3Y22_tig00011662pilonHSYRG00057</name>
</gene>
<evidence type="ECO:0000313" key="3">
    <source>
        <dbReference type="EMBL" id="KAE8723884.1"/>
    </source>
</evidence>
<proteinExistence type="predicted"/>
<evidence type="ECO:0000259" key="2">
    <source>
        <dbReference type="PROSITE" id="PS51903"/>
    </source>
</evidence>
<sequence>MMYILQAPGLRIRSSSGFRGSNSLDNKVRSGQDFHSKDAISVSSGRGRGSRCVPKAMFERFTEDEIKVIMVAQKETRRLGHNFMCSDHVLLGLIREGIRPTGIAAKVLISMGIKLQDARVEVEKIIGRGRGCVDVENGDSIYYSCVSCSGTRTGRNVPSCYLYLLVHSF</sequence>
<organism evidence="3 4">
    <name type="scientific">Hibiscus syriacus</name>
    <name type="common">Rose of Sharon</name>
    <dbReference type="NCBI Taxonomy" id="106335"/>
    <lineage>
        <taxon>Eukaryota</taxon>
        <taxon>Viridiplantae</taxon>
        <taxon>Streptophyta</taxon>
        <taxon>Embryophyta</taxon>
        <taxon>Tracheophyta</taxon>
        <taxon>Spermatophyta</taxon>
        <taxon>Magnoliopsida</taxon>
        <taxon>eudicotyledons</taxon>
        <taxon>Gunneridae</taxon>
        <taxon>Pentapetalae</taxon>
        <taxon>rosids</taxon>
        <taxon>malvids</taxon>
        <taxon>Malvales</taxon>
        <taxon>Malvaceae</taxon>
        <taxon>Malvoideae</taxon>
        <taxon>Hibiscus</taxon>
    </lineage>
</organism>
<dbReference type="InterPro" id="IPR004176">
    <property type="entry name" value="Clp_R_N"/>
</dbReference>
<accession>A0A6A3C506</accession>
<evidence type="ECO:0000313" key="4">
    <source>
        <dbReference type="Proteomes" id="UP000436088"/>
    </source>
</evidence>
<dbReference type="PANTHER" id="PTHR47016:SF5">
    <property type="entry name" value="CLP DOMAIN SUPERFAMILY PROTEIN"/>
    <property type="match status" value="1"/>
</dbReference>
<dbReference type="Gene3D" id="1.10.1780.10">
    <property type="entry name" value="Clp, N-terminal domain"/>
    <property type="match status" value="1"/>
</dbReference>
<comment type="caution">
    <text evidence="3">The sequence shown here is derived from an EMBL/GenBank/DDBJ whole genome shotgun (WGS) entry which is preliminary data.</text>
</comment>
<keyword evidence="4" id="KW-1185">Reference proteome</keyword>
<name>A0A6A3C506_HIBSY</name>
<dbReference type="InterPro" id="IPR044217">
    <property type="entry name" value="CLPT1/2"/>
</dbReference>
<protein>
    <recommendedName>
        <fullName evidence="2">Clp R domain-containing protein</fullName>
    </recommendedName>
</protein>
<dbReference type="SUPFAM" id="SSF81923">
    <property type="entry name" value="Double Clp-N motif"/>
    <property type="match status" value="1"/>
</dbReference>
<dbReference type="Pfam" id="PF02861">
    <property type="entry name" value="Clp_N"/>
    <property type="match status" value="1"/>
</dbReference>
<dbReference type="AlphaFoldDB" id="A0A6A3C506"/>
<reference evidence="3" key="1">
    <citation type="submission" date="2019-09" db="EMBL/GenBank/DDBJ databases">
        <title>Draft genome information of white flower Hibiscus syriacus.</title>
        <authorList>
            <person name="Kim Y.-M."/>
        </authorList>
    </citation>
    <scope>NUCLEOTIDE SEQUENCE [LARGE SCALE GENOMIC DNA]</scope>
    <source>
        <strain evidence="3">YM2019G1</strain>
    </source>
</reference>
<keyword evidence="1" id="KW-0677">Repeat</keyword>
<dbReference type="PANTHER" id="PTHR47016">
    <property type="entry name" value="ATP-DEPENDENT CLP PROTEASE ATP-BINDING SUBUNIT CLPT1, CHLOROPLASTIC"/>
    <property type="match status" value="1"/>
</dbReference>
<dbReference type="EMBL" id="VEPZ02000502">
    <property type="protein sequence ID" value="KAE8723884.1"/>
    <property type="molecule type" value="Genomic_DNA"/>
</dbReference>
<evidence type="ECO:0000256" key="1">
    <source>
        <dbReference type="PROSITE-ProRule" id="PRU01251"/>
    </source>
</evidence>